<keyword evidence="6" id="KW-0851">Voltage-gated channel</keyword>
<keyword evidence="8" id="KW-0175">Coiled coil</keyword>
<evidence type="ECO:0000256" key="3">
    <source>
        <dbReference type="ARBA" id="ARBA00022448"/>
    </source>
</evidence>
<evidence type="ECO:0000259" key="15">
    <source>
        <dbReference type="Pfam" id="PF00520"/>
    </source>
</evidence>
<evidence type="ECO:0000256" key="5">
    <source>
        <dbReference type="ARBA" id="ARBA00022692"/>
    </source>
</evidence>
<reference evidence="16 17" key="1">
    <citation type="journal article" date="2015" name="Plant Cell">
        <title>Oil accumulation by the oleaginous diatom Fistulifera solaris as revealed by the genome and transcriptome.</title>
        <authorList>
            <person name="Tanaka T."/>
            <person name="Maeda Y."/>
            <person name="Veluchamy A."/>
            <person name="Tanaka M."/>
            <person name="Abida H."/>
            <person name="Marechal E."/>
            <person name="Bowler C."/>
            <person name="Muto M."/>
            <person name="Sunaga Y."/>
            <person name="Tanaka M."/>
            <person name="Yoshino T."/>
            <person name="Taniguchi T."/>
            <person name="Fukuda Y."/>
            <person name="Nemoto M."/>
            <person name="Matsumoto M."/>
            <person name="Wong P.S."/>
            <person name="Aburatani S."/>
            <person name="Fujibuchi W."/>
        </authorList>
    </citation>
    <scope>NUCLEOTIDE SEQUENCE [LARGE SCALE GENOMIC DNA]</scope>
    <source>
        <strain evidence="16 17">JPCC DA0580</strain>
    </source>
</reference>
<feature type="region of interest" description="Disordered" evidence="13">
    <location>
        <begin position="35"/>
        <end position="61"/>
    </location>
</feature>
<evidence type="ECO:0000256" key="14">
    <source>
        <dbReference type="SAM" id="Phobius"/>
    </source>
</evidence>
<evidence type="ECO:0000256" key="10">
    <source>
        <dbReference type="ARBA" id="ARBA00023136"/>
    </source>
</evidence>
<dbReference type="GO" id="GO:0030171">
    <property type="term" value="F:voltage-gated proton channel activity"/>
    <property type="evidence" value="ECO:0007669"/>
    <property type="project" value="InterPro"/>
</dbReference>
<evidence type="ECO:0000256" key="1">
    <source>
        <dbReference type="ARBA" id="ARBA00004651"/>
    </source>
</evidence>
<evidence type="ECO:0000256" key="4">
    <source>
        <dbReference type="ARBA" id="ARBA00022475"/>
    </source>
</evidence>
<evidence type="ECO:0000313" key="17">
    <source>
        <dbReference type="Proteomes" id="UP000198406"/>
    </source>
</evidence>
<dbReference type="InterPro" id="IPR005821">
    <property type="entry name" value="Ion_trans_dom"/>
</dbReference>
<evidence type="ECO:0000256" key="9">
    <source>
        <dbReference type="ARBA" id="ARBA00023065"/>
    </source>
</evidence>
<dbReference type="AlphaFoldDB" id="A0A1Z5KFA5"/>
<accession>A0A1Z5KFA5</accession>
<dbReference type="OrthoDB" id="427456at2759"/>
<dbReference type="GO" id="GO:0005886">
    <property type="term" value="C:plasma membrane"/>
    <property type="evidence" value="ECO:0007669"/>
    <property type="project" value="UniProtKB-SubCell"/>
</dbReference>
<keyword evidence="11" id="KW-0407">Ion channel</keyword>
<keyword evidence="7 14" id="KW-1133">Transmembrane helix</keyword>
<evidence type="ECO:0000256" key="13">
    <source>
        <dbReference type="SAM" id="MobiDB-lite"/>
    </source>
</evidence>
<feature type="transmembrane region" description="Helical" evidence="14">
    <location>
        <begin position="217"/>
        <end position="239"/>
    </location>
</feature>
<evidence type="ECO:0000256" key="7">
    <source>
        <dbReference type="ARBA" id="ARBA00022989"/>
    </source>
</evidence>
<comment type="subcellular location">
    <subcellularLocation>
        <location evidence="1">Cell membrane</location>
        <topology evidence="1">Multi-pass membrane protein</topology>
    </subcellularLocation>
</comment>
<gene>
    <name evidence="16" type="ORF">FisN_2Lh168</name>
</gene>
<keyword evidence="3" id="KW-0813">Transport</keyword>
<organism evidence="16 17">
    <name type="scientific">Fistulifera solaris</name>
    <name type="common">Oleaginous diatom</name>
    <dbReference type="NCBI Taxonomy" id="1519565"/>
    <lineage>
        <taxon>Eukaryota</taxon>
        <taxon>Sar</taxon>
        <taxon>Stramenopiles</taxon>
        <taxon>Ochrophyta</taxon>
        <taxon>Bacillariophyta</taxon>
        <taxon>Bacillariophyceae</taxon>
        <taxon>Bacillariophycidae</taxon>
        <taxon>Naviculales</taxon>
        <taxon>Naviculaceae</taxon>
        <taxon>Fistulifera</taxon>
    </lineage>
</organism>
<evidence type="ECO:0000256" key="6">
    <source>
        <dbReference type="ARBA" id="ARBA00022882"/>
    </source>
</evidence>
<dbReference type="Proteomes" id="UP000198406">
    <property type="component" value="Unassembled WGS sequence"/>
</dbReference>
<sequence>MIGQQTNLMKSDKAQQMSMYGSMNLEERTREEAINDHDQQNTDHQDKRRRTGSPTLNSRRLSGKSITFSFPTNEQARGHAEEHHGKDSWQHKVLVWLHSSKVEYTLMGLLLLDVLILFVELFLLALFPACDLVERDAISCCPSSGEEHARFLAEESHHYCPVGLEALMEYPAGCDDHKWHRVHTAEQALFILTAIILSIFFVELNITMIALTPSVFFRQFFFLADYIIISFGLALEVLLHFTSSATSQSLVGLLVTVRLWRFLRISHGLVEVTHEVAEKEFEELLAYTEELESVLRKNNIIISGSEKIQKIKHEGTGDGILSDIAKHHRSKHTYVTFHGEHDKSLDDS</sequence>
<feature type="compositionally biased region" description="Polar residues" evidence="13">
    <location>
        <begin position="52"/>
        <end position="61"/>
    </location>
</feature>
<dbReference type="Gene3D" id="1.20.120.350">
    <property type="entry name" value="Voltage-gated potassium channels. Chain C"/>
    <property type="match status" value="1"/>
</dbReference>
<dbReference type="InterPro" id="IPR031846">
    <property type="entry name" value="Hvcn1"/>
</dbReference>
<evidence type="ECO:0000256" key="8">
    <source>
        <dbReference type="ARBA" id="ARBA00023054"/>
    </source>
</evidence>
<protein>
    <recommendedName>
        <fullName evidence="2">Voltage-gated hydrogen channel 1</fullName>
    </recommendedName>
    <alternativeName>
        <fullName evidence="12">Hydrogen voltage-gated channel 1</fullName>
    </alternativeName>
</protein>
<dbReference type="EMBL" id="BDSP01000218">
    <property type="protein sequence ID" value="GAX24897.1"/>
    <property type="molecule type" value="Genomic_DNA"/>
</dbReference>
<comment type="caution">
    <text evidence="16">The sequence shown here is derived from an EMBL/GenBank/DDBJ whole genome shotgun (WGS) entry which is preliminary data.</text>
</comment>
<keyword evidence="4" id="KW-1003">Cell membrane</keyword>
<keyword evidence="10 14" id="KW-0472">Membrane</keyword>
<feature type="compositionally biased region" description="Basic and acidic residues" evidence="13">
    <location>
        <begin position="35"/>
        <end position="46"/>
    </location>
</feature>
<evidence type="ECO:0000313" key="16">
    <source>
        <dbReference type="EMBL" id="GAX24897.1"/>
    </source>
</evidence>
<keyword evidence="9" id="KW-0406">Ion transport</keyword>
<proteinExistence type="predicted"/>
<feature type="transmembrane region" description="Helical" evidence="14">
    <location>
        <begin position="104"/>
        <end position="127"/>
    </location>
</feature>
<evidence type="ECO:0000256" key="11">
    <source>
        <dbReference type="ARBA" id="ARBA00023303"/>
    </source>
</evidence>
<dbReference type="InterPro" id="IPR027359">
    <property type="entry name" value="Volt_channel_dom_sf"/>
</dbReference>
<keyword evidence="5 14" id="KW-0812">Transmembrane</keyword>
<feature type="transmembrane region" description="Helical" evidence="14">
    <location>
        <begin position="188"/>
        <end position="211"/>
    </location>
</feature>
<feature type="domain" description="Ion transport" evidence="15">
    <location>
        <begin position="185"/>
        <end position="266"/>
    </location>
</feature>
<name>A0A1Z5KFA5_FISSO</name>
<evidence type="ECO:0000256" key="12">
    <source>
        <dbReference type="ARBA" id="ARBA00031989"/>
    </source>
</evidence>
<dbReference type="GO" id="GO:0034702">
    <property type="term" value="C:monoatomic ion channel complex"/>
    <property type="evidence" value="ECO:0007669"/>
    <property type="project" value="UniProtKB-KW"/>
</dbReference>
<dbReference type="Pfam" id="PF00520">
    <property type="entry name" value="Ion_trans"/>
    <property type="match status" value="1"/>
</dbReference>
<keyword evidence="17" id="KW-1185">Reference proteome</keyword>
<dbReference type="InParanoid" id="A0A1Z5KFA5"/>
<evidence type="ECO:0000256" key="2">
    <source>
        <dbReference type="ARBA" id="ARBA00015897"/>
    </source>
</evidence>
<dbReference type="PANTHER" id="PTHR46480:SF1">
    <property type="entry name" value="VOLTAGE-GATED HYDROGEN CHANNEL 1"/>
    <property type="match status" value="1"/>
</dbReference>
<dbReference type="PANTHER" id="PTHR46480">
    <property type="entry name" value="F20B24.22"/>
    <property type="match status" value="1"/>
</dbReference>